<dbReference type="RefSeq" id="WP_188757860.1">
    <property type="nucleotide sequence ID" value="NZ_BMJB01000001.1"/>
</dbReference>
<reference evidence="2" key="1">
    <citation type="journal article" date="2014" name="Int. J. Syst. Evol. Microbiol.">
        <title>Complete genome sequence of Corynebacterium casei LMG S-19264T (=DSM 44701T), isolated from a smear-ripened cheese.</title>
        <authorList>
            <consortium name="US DOE Joint Genome Institute (JGI-PGF)"/>
            <person name="Walter F."/>
            <person name="Albersmeier A."/>
            <person name="Kalinowski J."/>
            <person name="Ruckert C."/>
        </authorList>
    </citation>
    <scope>NUCLEOTIDE SEQUENCE</scope>
    <source>
        <strain evidence="2">CGMCC 1.15447</strain>
    </source>
</reference>
<keyword evidence="3" id="KW-1185">Reference proteome</keyword>
<dbReference type="PROSITE" id="PS51257">
    <property type="entry name" value="PROKAR_LIPOPROTEIN"/>
    <property type="match status" value="1"/>
</dbReference>
<accession>A0A916W0L2</accession>
<name>A0A916W0L2_9BACT</name>
<evidence type="ECO:0000256" key="1">
    <source>
        <dbReference type="SAM" id="SignalP"/>
    </source>
</evidence>
<sequence>MNRNIFARLSGTQRSLVALLASAAMLTAGCANMATVPSNVDSLHSNATLSGKVHGGNQPVSGATVNLYFSGQADNSVATLAASTTTSNDGTGSFSFTANASSPDDGSTNTFSCPTNVGSPLVYVVAKGGNTLNNGDSSVNNSAAAFIAVYGLCDTLTNGSFVDMTELSTVATVAAVQQFFDPSNDSISFDGIGQEYHAVANIPNTIALMVNFSTGTGVNSTVIPAASGNGVSTVSVTATPEASKINTIADAISACVNNASSSANACNTLFASALPPSTSVTNPVSGANFPPATDVVQATYYILSNPTNGNTTNLQNIYTLATGVGAPYQPTLVTAPSDWTIAINYSSLSNCGTNSGGFISSPYDINIDGSDNVWIANSQASGNLSELTKAGAAGACVSLGNGGSNGSTIDTAGNVWLATASNHIYRYNPNGTVTDFPTSVAPLAVTADGLGNVYFTSSSTSSLYEIPGAATAATAVTPVQISSVVGPNPIRIMPDYQGNATQSNIWVSSGAGYVAEVSPGTSGPNPLNGFSTTTYPIGHDAYGLAVTSGGDVVVSSQGSDNYLIYLSKANSYNELWTSASGFGGINTPTGISLDGRGNIWVPNNTNVSGAIGSVSEVSANGTALSPAGGFQKSSSYFLSGRASAVDQVGNVWIVGDGANSITEVVGAGVPVYQPFSQGLSNGRFQTIP</sequence>
<protein>
    <recommendedName>
        <fullName evidence="4">NHL repeat containing protein</fullName>
    </recommendedName>
</protein>
<proteinExistence type="predicted"/>
<evidence type="ECO:0000313" key="2">
    <source>
        <dbReference type="EMBL" id="GGA57694.1"/>
    </source>
</evidence>
<reference evidence="2" key="2">
    <citation type="submission" date="2020-09" db="EMBL/GenBank/DDBJ databases">
        <authorList>
            <person name="Sun Q."/>
            <person name="Zhou Y."/>
        </authorList>
    </citation>
    <scope>NUCLEOTIDE SEQUENCE</scope>
    <source>
        <strain evidence="2">CGMCC 1.15447</strain>
    </source>
</reference>
<keyword evidence="1" id="KW-0732">Signal</keyword>
<dbReference type="EMBL" id="BMJB01000001">
    <property type="protein sequence ID" value="GGA57694.1"/>
    <property type="molecule type" value="Genomic_DNA"/>
</dbReference>
<dbReference type="SUPFAM" id="SSF50956">
    <property type="entry name" value="Thermostable phytase (3-phytase)"/>
    <property type="match status" value="1"/>
</dbReference>
<feature type="chain" id="PRO_5037663770" description="NHL repeat containing protein" evidence="1">
    <location>
        <begin position="34"/>
        <end position="688"/>
    </location>
</feature>
<feature type="signal peptide" evidence="1">
    <location>
        <begin position="1"/>
        <end position="33"/>
    </location>
</feature>
<dbReference type="AlphaFoldDB" id="A0A916W0L2"/>
<organism evidence="2 3">
    <name type="scientific">Edaphobacter acidisoli</name>
    <dbReference type="NCBI Taxonomy" id="2040573"/>
    <lineage>
        <taxon>Bacteria</taxon>
        <taxon>Pseudomonadati</taxon>
        <taxon>Acidobacteriota</taxon>
        <taxon>Terriglobia</taxon>
        <taxon>Terriglobales</taxon>
        <taxon>Acidobacteriaceae</taxon>
        <taxon>Edaphobacter</taxon>
    </lineage>
</organism>
<evidence type="ECO:0000313" key="3">
    <source>
        <dbReference type="Proteomes" id="UP000648801"/>
    </source>
</evidence>
<gene>
    <name evidence="2" type="ORF">GCM10011507_06310</name>
</gene>
<dbReference type="Gene3D" id="2.40.10.500">
    <property type="match status" value="1"/>
</dbReference>
<dbReference type="InterPro" id="IPR015943">
    <property type="entry name" value="WD40/YVTN_repeat-like_dom_sf"/>
</dbReference>
<dbReference type="Proteomes" id="UP000648801">
    <property type="component" value="Unassembled WGS sequence"/>
</dbReference>
<comment type="caution">
    <text evidence="2">The sequence shown here is derived from an EMBL/GenBank/DDBJ whole genome shotgun (WGS) entry which is preliminary data.</text>
</comment>
<dbReference type="Gene3D" id="2.130.10.10">
    <property type="entry name" value="YVTN repeat-like/Quinoprotein amine dehydrogenase"/>
    <property type="match status" value="1"/>
</dbReference>
<evidence type="ECO:0008006" key="4">
    <source>
        <dbReference type="Google" id="ProtNLM"/>
    </source>
</evidence>